<dbReference type="HOGENOM" id="CLU_774306_0_0_1"/>
<proteinExistence type="predicted"/>
<dbReference type="InParanoid" id="L2GW64"/>
<organism evidence="1 2">
    <name type="scientific">Vavraia culicis (isolate floridensis)</name>
    <name type="common">Microsporidian parasite</name>
    <dbReference type="NCBI Taxonomy" id="948595"/>
    <lineage>
        <taxon>Eukaryota</taxon>
        <taxon>Fungi</taxon>
        <taxon>Fungi incertae sedis</taxon>
        <taxon>Microsporidia</taxon>
        <taxon>Pleistophoridae</taxon>
        <taxon>Vavraia</taxon>
    </lineage>
</organism>
<evidence type="ECO:0000313" key="2">
    <source>
        <dbReference type="Proteomes" id="UP000011081"/>
    </source>
</evidence>
<name>L2GW64_VAVCU</name>
<reference evidence="2" key="1">
    <citation type="submission" date="2011-03" db="EMBL/GenBank/DDBJ databases">
        <title>The genome sequence of Vavraia culicis strain floridensis.</title>
        <authorList>
            <consortium name="The Broad Institute Genome Sequencing Platform"/>
            <person name="Cuomo C."/>
            <person name="Becnel J."/>
            <person name="Sanscrainte N."/>
            <person name="Young S.K."/>
            <person name="Zeng Q."/>
            <person name="Gargeya S."/>
            <person name="Fitzgerald M."/>
            <person name="Haas B."/>
            <person name="Abouelleil A."/>
            <person name="Alvarado L."/>
            <person name="Arachchi H.M."/>
            <person name="Berlin A."/>
            <person name="Chapman S.B."/>
            <person name="Gearin G."/>
            <person name="Goldberg J."/>
            <person name="Griggs A."/>
            <person name="Gujja S."/>
            <person name="Hansen M."/>
            <person name="Heiman D."/>
            <person name="Howarth C."/>
            <person name="Larimer J."/>
            <person name="Lui A."/>
            <person name="MacDonald P.J.P."/>
            <person name="McCowen C."/>
            <person name="Montmayeur A."/>
            <person name="Murphy C."/>
            <person name="Neiman D."/>
            <person name="Pearson M."/>
            <person name="Priest M."/>
            <person name="Roberts A."/>
            <person name="Saif S."/>
            <person name="Shea T."/>
            <person name="Sisk P."/>
            <person name="Stolte C."/>
            <person name="Sykes S."/>
            <person name="Wortman J."/>
            <person name="Nusbaum C."/>
            <person name="Birren B."/>
        </authorList>
    </citation>
    <scope>NUCLEOTIDE SEQUENCE [LARGE SCALE GENOMIC DNA]</scope>
    <source>
        <strain evidence="2">floridensis</strain>
    </source>
</reference>
<keyword evidence="2" id="KW-1185">Reference proteome</keyword>
<dbReference type="EMBL" id="GL877411">
    <property type="protein sequence ID" value="ELA47859.1"/>
    <property type="molecule type" value="Genomic_DNA"/>
</dbReference>
<dbReference type="OMA" id="MYLNRNI"/>
<dbReference type="VEuPathDB" id="MicrosporidiaDB:VCUG_00701"/>
<dbReference type="RefSeq" id="XP_008073722.1">
    <property type="nucleotide sequence ID" value="XM_008075531.1"/>
</dbReference>
<gene>
    <name evidence="1" type="ORF">VCUG_00701</name>
</gene>
<dbReference type="OrthoDB" id="2195441at2759"/>
<dbReference type="AlphaFoldDB" id="L2GW64"/>
<protein>
    <submittedName>
        <fullName evidence="1">Uncharacterized protein</fullName>
    </submittedName>
</protein>
<accession>L2GW64</accession>
<dbReference type="Proteomes" id="UP000011081">
    <property type="component" value="Unassembled WGS sequence"/>
</dbReference>
<dbReference type="GeneID" id="19878586"/>
<sequence>MVNKKSSAKKALRTRKVKKSVNKLKAGNCAGVLGKSRCKKRDGAGTRMAGVQKAPDNVAKVSDVQKKCAKAGAIDPVLRSISMDKPLSNRDKIAILKNTRSLFANINSVCDCVELLYDPLLRRSLLAKVVDFMVETDVNIASEYDSLSDEEWNEIESMYPTPISNDKNKTLREQIQTFTNIFLKLDCFFKDVGIVGVFDIFEKYVFTSKTRYVQFLIYNMDPEDVLVYFLSSLKRNHALSGHYIAYFSSYLVRRKMEENLIAKAISCFFKYFKDLKSRFLYLNAAQYFLYILCFKQTYANTYETFINTLFKNDVMYLNRNIVNVFCNIHSRKGVSGFIESDISRIDLFYFDPPNISRIMKVYESNFLTFDKSKI</sequence>
<feature type="non-terminal residue" evidence="1">
    <location>
        <position position="1"/>
    </location>
</feature>
<evidence type="ECO:0000313" key="1">
    <source>
        <dbReference type="EMBL" id="ELA47859.1"/>
    </source>
</evidence>